<comment type="caution">
    <text evidence="3">The sequence shown here is derived from an EMBL/GenBank/DDBJ whole genome shotgun (WGS) entry which is preliminary data.</text>
</comment>
<evidence type="ECO:0000313" key="3">
    <source>
        <dbReference type="EMBL" id="PWA08529.1"/>
    </source>
</evidence>
<name>A0A2U1JUA3_9BACI</name>
<dbReference type="EMBL" id="QCZG01000036">
    <property type="protein sequence ID" value="PWA08529.1"/>
    <property type="molecule type" value="Genomic_DNA"/>
</dbReference>
<dbReference type="SUPFAM" id="SSF56059">
    <property type="entry name" value="Glutathione synthetase ATP-binding domain-like"/>
    <property type="match status" value="1"/>
</dbReference>
<proteinExistence type="predicted"/>
<keyword evidence="1" id="KW-0547">Nucleotide-binding</keyword>
<dbReference type="GO" id="GO:0046872">
    <property type="term" value="F:metal ion binding"/>
    <property type="evidence" value="ECO:0007669"/>
    <property type="project" value="InterPro"/>
</dbReference>
<keyword evidence="4" id="KW-1185">Reference proteome</keyword>
<gene>
    <name evidence="3" type="ORF">DCC39_14725</name>
</gene>
<dbReference type="RefSeq" id="WP_116555664.1">
    <property type="nucleotide sequence ID" value="NZ_QCZG01000036.1"/>
</dbReference>
<dbReference type="GO" id="GO:0005524">
    <property type="term" value="F:ATP binding"/>
    <property type="evidence" value="ECO:0007669"/>
    <property type="project" value="UniProtKB-UniRule"/>
</dbReference>
<reference evidence="3 4" key="1">
    <citation type="submission" date="2018-04" db="EMBL/GenBank/DDBJ databases">
        <title>Camelliibacillus theae gen. nov., sp. nov., isolated from Pu'er tea.</title>
        <authorList>
            <person name="Niu L."/>
        </authorList>
    </citation>
    <scope>NUCLEOTIDE SEQUENCE [LARGE SCALE GENOMIC DNA]</scope>
    <source>
        <strain evidence="3 4">T8</strain>
    </source>
</reference>
<dbReference type="InterPro" id="IPR011761">
    <property type="entry name" value="ATP-grasp"/>
</dbReference>
<evidence type="ECO:0000256" key="1">
    <source>
        <dbReference type="PROSITE-ProRule" id="PRU00409"/>
    </source>
</evidence>
<feature type="domain" description="ATP-grasp" evidence="2">
    <location>
        <begin position="207"/>
        <end position="441"/>
    </location>
</feature>
<dbReference type="Proteomes" id="UP000245998">
    <property type="component" value="Unassembled WGS sequence"/>
</dbReference>
<dbReference type="OrthoDB" id="7869153at2"/>
<dbReference type="Pfam" id="PF14398">
    <property type="entry name" value="ATPgrasp_YheCD"/>
    <property type="match status" value="1"/>
</dbReference>
<accession>A0A2U1JUA3</accession>
<dbReference type="AlphaFoldDB" id="A0A2U1JUA3"/>
<dbReference type="PROSITE" id="PS50975">
    <property type="entry name" value="ATP_GRASP"/>
    <property type="match status" value="1"/>
</dbReference>
<dbReference type="InterPro" id="IPR026838">
    <property type="entry name" value="YheC/D"/>
</dbReference>
<evidence type="ECO:0000313" key="4">
    <source>
        <dbReference type="Proteomes" id="UP000245998"/>
    </source>
</evidence>
<protein>
    <recommendedName>
        <fullName evidence="2">ATP-grasp domain-containing protein</fullName>
    </recommendedName>
</protein>
<evidence type="ECO:0000259" key="2">
    <source>
        <dbReference type="PROSITE" id="PS50975"/>
    </source>
</evidence>
<organism evidence="3 4">
    <name type="scientific">Pueribacillus theae</name>
    <dbReference type="NCBI Taxonomy" id="2171751"/>
    <lineage>
        <taxon>Bacteria</taxon>
        <taxon>Bacillati</taxon>
        <taxon>Bacillota</taxon>
        <taxon>Bacilli</taxon>
        <taxon>Bacillales</taxon>
        <taxon>Bacillaceae</taxon>
        <taxon>Pueribacillus</taxon>
    </lineage>
</organism>
<dbReference type="Gene3D" id="3.30.470.20">
    <property type="entry name" value="ATP-grasp fold, B domain"/>
    <property type="match status" value="1"/>
</dbReference>
<keyword evidence="1" id="KW-0067">ATP-binding</keyword>
<sequence>MLLTKTNIEVLPDNNFPHPFTIKCPKTIYSTIRTQSPCFLSFGKQSLSVNMTEGKDGVEISETIAELISFPTETMALQAGIDETSNTLVIGPVFAALAAETSNLEAPFGTLTAFFEEMARYCSNHHIFFYVFSLKSYENNTIHGFRKDRNQWKKARMPFPHAIYNRIPGRKQEKSDETKLFFKTCNELDVPYFNERFLNKWEVYNGLCNHAEIAPHLPESILYRKASDLDAMIQRHVSLYLKPIHGSLGRRIMRVQNDGNEYKVEYSGFSNEAKKISSLLALLKIVIPRIKKQNYIIQQGIQTLSFKNRPVDFRILCNKDDTGQWKVTSSVARVSAENKFVSNLAMGGSLYRPEEILAHFFEPKQVQGLKKLLLELALQCVEIIEQESVGTYGEFGVDLAVDTDGKPWLLEINTKPSKTEETIRMNSSIRPSAKAIVNFASFLSGFEKI</sequence>